<organism evidence="2 3">
    <name type="scientific">Sulfobacillus thermotolerans</name>
    <dbReference type="NCBI Taxonomy" id="338644"/>
    <lineage>
        <taxon>Bacteria</taxon>
        <taxon>Bacillati</taxon>
        <taxon>Bacillota</taxon>
        <taxon>Clostridia</taxon>
        <taxon>Eubacteriales</taxon>
        <taxon>Clostridiales Family XVII. Incertae Sedis</taxon>
        <taxon>Sulfobacillus</taxon>
    </lineage>
</organism>
<dbReference type="Gene3D" id="1.10.4160.10">
    <property type="entry name" value="Hydantoin permease"/>
    <property type="match status" value="1"/>
</dbReference>
<accession>A0ABN5GXL5</accession>
<dbReference type="EMBL" id="CP019454">
    <property type="protein sequence ID" value="AUW93125.1"/>
    <property type="molecule type" value="Genomic_DNA"/>
</dbReference>
<sequence length="127" mass="13466">MKSTALIRSAVRSILLLGTGLAAWAGIFIADQLGRRKGMYHADLLYGAAPPYQVRVDALIMWALGTGAGLLCTSSPFFVGTLARGIFYGSSLELMVAFTVTLVGYLLLGLRTGNLHTVIEGAKGECE</sequence>
<proteinExistence type="predicted"/>
<evidence type="ECO:0000256" key="1">
    <source>
        <dbReference type="SAM" id="Phobius"/>
    </source>
</evidence>
<keyword evidence="1" id="KW-0472">Membrane</keyword>
<evidence type="ECO:0000313" key="3">
    <source>
        <dbReference type="Proteomes" id="UP000325292"/>
    </source>
</evidence>
<evidence type="ECO:0000313" key="2">
    <source>
        <dbReference type="EMBL" id="AUW93125.1"/>
    </source>
</evidence>
<feature type="transmembrane region" description="Helical" evidence="1">
    <location>
        <begin position="59"/>
        <end position="79"/>
    </location>
</feature>
<gene>
    <name evidence="2" type="ORF">BXT84_03455</name>
</gene>
<name>A0ABN5GXL5_9FIRM</name>
<keyword evidence="3" id="KW-1185">Reference proteome</keyword>
<dbReference type="Proteomes" id="UP000325292">
    <property type="component" value="Chromosome"/>
</dbReference>
<feature type="transmembrane region" description="Helical" evidence="1">
    <location>
        <begin position="86"/>
        <end position="108"/>
    </location>
</feature>
<keyword evidence="1" id="KW-0812">Transmembrane</keyword>
<reference evidence="2 3" key="1">
    <citation type="journal article" date="2019" name="Sci. Rep.">
        <title>Sulfobacillus thermotolerans: new insights into resistance and metabolic capacities of acidophilic chemolithotrophs.</title>
        <authorList>
            <person name="Panyushkina A.E."/>
            <person name="Babenko V.V."/>
            <person name="Nikitina A.S."/>
            <person name="Selezneva O.V."/>
            <person name="Tsaplina I.A."/>
            <person name="Letarova M.A."/>
            <person name="Kostryukova E.S."/>
            <person name="Letarov A.V."/>
        </authorList>
    </citation>
    <scope>NUCLEOTIDE SEQUENCE [LARGE SCALE GENOMIC DNA]</scope>
    <source>
        <strain evidence="2 3">Kr1</strain>
    </source>
</reference>
<keyword evidence="1" id="KW-1133">Transmembrane helix</keyword>
<protein>
    <submittedName>
        <fullName evidence="2">Uncharacterized protein</fullName>
    </submittedName>
</protein>